<dbReference type="Pfam" id="PF19068">
    <property type="entry name" value="DUF5764"/>
    <property type="match status" value="1"/>
</dbReference>
<dbReference type="AlphaFoldDB" id="A0A6C0HET6"/>
<proteinExistence type="predicted"/>
<evidence type="ECO:0000256" key="1">
    <source>
        <dbReference type="SAM" id="MobiDB-lite"/>
    </source>
</evidence>
<dbReference type="InterPro" id="IPR043913">
    <property type="entry name" value="DUF5764"/>
</dbReference>
<dbReference type="EMBL" id="MN739946">
    <property type="protein sequence ID" value="QHT79112.1"/>
    <property type="molecule type" value="Genomic_DNA"/>
</dbReference>
<accession>A0A6C0HET6</accession>
<evidence type="ECO:0000313" key="2">
    <source>
        <dbReference type="EMBL" id="QHT79112.1"/>
    </source>
</evidence>
<organism evidence="2">
    <name type="scientific">viral metagenome</name>
    <dbReference type="NCBI Taxonomy" id="1070528"/>
    <lineage>
        <taxon>unclassified sequences</taxon>
        <taxon>metagenomes</taxon>
        <taxon>organismal metagenomes</taxon>
    </lineage>
</organism>
<reference evidence="2" key="1">
    <citation type="journal article" date="2020" name="Nature">
        <title>Giant virus diversity and host interactions through global metagenomics.</title>
        <authorList>
            <person name="Schulz F."/>
            <person name="Roux S."/>
            <person name="Paez-Espino D."/>
            <person name="Jungbluth S."/>
            <person name="Walsh D.A."/>
            <person name="Denef V.J."/>
            <person name="McMahon K.D."/>
            <person name="Konstantinidis K.T."/>
            <person name="Eloe-Fadrosh E.A."/>
            <person name="Kyrpides N.C."/>
            <person name="Woyke T."/>
        </authorList>
    </citation>
    <scope>NUCLEOTIDE SEQUENCE</scope>
    <source>
        <strain evidence="2">GVMAG-M-3300023179-99</strain>
    </source>
</reference>
<name>A0A6C0HET6_9ZZZZ</name>
<protein>
    <submittedName>
        <fullName evidence="2">Uncharacterized protein</fullName>
    </submittedName>
</protein>
<feature type="region of interest" description="Disordered" evidence="1">
    <location>
        <begin position="200"/>
        <end position="224"/>
    </location>
</feature>
<feature type="compositionally biased region" description="Acidic residues" evidence="1">
    <location>
        <begin position="200"/>
        <end position="212"/>
    </location>
</feature>
<sequence length="262" mass="29918">MSETAKIHLREHLATLLVPCLAEGFWSVKDTAQKLCDRNNQPTEVIRTFQNMVTKIPEWSESTLGEEVERITRSSKCTYLDDLLLGVFLAYMKSFAALQYRGASSQIKVEFDRPNVTKFIHELYKQSARKLWQSAFLFKTQGVSSEQQARNRQEVEQIIDRTIDDVVRSFLPWEVIAKSYFSEPVEPPVSESKSVIFEDIPDTDSDETDSEAELPPLNLTEDEDRISITDLDEKPQEVVVPEVDALAELESKVEDSDLVLNP</sequence>